<keyword evidence="1" id="KW-0732">Signal</keyword>
<dbReference type="InterPro" id="IPR036179">
    <property type="entry name" value="Ig-like_dom_sf"/>
</dbReference>
<evidence type="ECO:0000256" key="5">
    <source>
        <dbReference type="ARBA" id="ARBA00023319"/>
    </source>
</evidence>
<protein>
    <recommendedName>
        <fullName evidence="7">Ig-like domain-containing protein</fullName>
    </recommendedName>
</protein>
<organism evidence="8">
    <name type="scientific">Xenopus tropicalis</name>
    <name type="common">Western clawed frog</name>
    <name type="synonym">Silurana tropicalis</name>
    <dbReference type="NCBI Taxonomy" id="8364"/>
    <lineage>
        <taxon>Eukaryota</taxon>
        <taxon>Metazoa</taxon>
        <taxon>Chordata</taxon>
        <taxon>Craniata</taxon>
        <taxon>Vertebrata</taxon>
        <taxon>Euteleostomi</taxon>
        <taxon>Amphibia</taxon>
        <taxon>Batrachia</taxon>
        <taxon>Anura</taxon>
        <taxon>Pipoidea</taxon>
        <taxon>Pipidae</taxon>
        <taxon>Xenopodinae</taxon>
        <taxon>Xenopus</taxon>
        <taxon>Silurana</taxon>
    </lineage>
</organism>
<dbReference type="PANTHER" id="PTHR19343">
    <property type="entry name" value="T CELL RECEPTOR ALPHA VARIABLE 1-2"/>
    <property type="match status" value="1"/>
</dbReference>
<accession>A0A6I8QMT1</accession>
<dbReference type="InterPro" id="IPR051006">
    <property type="entry name" value="TCR_variable_domain"/>
</dbReference>
<evidence type="ECO:0000256" key="6">
    <source>
        <dbReference type="ARBA" id="ARBA00043266"/>
    </source>
</evidence>
<dbReference type="Gene3D" id="2.60.40.10">
    <property type="entry name" value="Immunoglobulins"/>
    <property type="match status" value="1"/>
</dbReference>
<reference evidence="8" key="2">
    <citation type="submission" date="2020-05" db="UniProtKB">
        <authorList>
            <consortium name="Ensembl"/>
        </authorList>
    </citation>
    <scope>IDENTIFICATION</scope>
</reference>
<dbReference type="InterPro" id="IPR007110">
    <property type="entry name" value="Ig-like_dom"/>
</dbReference>
<dbReference type="InterPro" id="IPR013783">
    <property type="entry name" value="Ig-like_fold"/>
</dbReference>
<feature type="domain" description="Ig-like" evidence="7">
    <location>
        <begin position="15"/>
        <end position="103"/>
    </location>
</feature>
<dbReference type="AlphaFoldDB" id="A0A6I8QMT1"/>
<keyword evidence="4" id="KW-0675">Receptor</keyword>
<keyword evidence="3" id="KW-1064">Adaptive immunity</keyword>
<dbReference type="InterPro" id="IPR013106">
    <property type="entry name" value="Ig_V-set"/>
</dbReference>
<evidence type="ECO:0000256" key="4">
    <source>
        <dbReference type="ARBA" id="ARBA00023170"/>
    </source>
</evidence>
<dbReference type="Ensembl" id="ENSXETT00000080823">
    <property type="protein sequence ID" value="ENSXETP00000074347"/>
    <property type="gene ID" value="ENSXETG00000038043"/>
</dbReference>
<dbReference type="SUPFAM" id="SSF48726">
    <property type="entry name" value="Immunoglobulin"/>
    <property type="match status" value="1"/>
</dbReference>
<evidence type="ECO:0000313" key="8">
    <source>
        <dbReference type="Ensembl" id="ENSXETP00000074347"/>
    </source>
</evidence>
<dbReference type="GeneTree" id="ENSGT01010000226877"/>
<proteinExistence type="predicted"/>
<name>A0A6I8QMT1_XENTR</name>
<evidence type="ECO:0000259" key="7">
    <source>
        <dbReference type="PROSITE" id="PS50835"/>
    </source>
</evidence>
<keyword evidence="5" id="KW-0393">Immunoglobulin domain</keyword>
<evidence type="ECO:0000256" key="1">
    <source>
        <dbReference type="ARBA" id="ARBA00022729"/>
    </source>
</evidence>
<dbReference type="InParanoid" id="A0A6I8QMT1"/>
<dbReference type="GO" id="GO:0042101">
    <property type="term" value="C:T cell receptor complex"/>
    <property type="evidence" value="ECO:0007669"/>
    <property type="project" value="UniProtKB-KW"/>
</dbReference>
<dbReference type="GO" id="GO:0002250">
    <property type="term" value="P:adaptive immune response"/>
    <property type="evidence" value="ECO:0007669"/>
    <property type="project" value="UniProtKB-KW"/>
</dbReference>
<evidence type="ECO:0000256" key="3">
    <source>
        <dbReference type="ARBA" id="ARBA00023130"/>
    </source>
</evidence>
<dbReference type="PROSITE" id="PS50835">
    <property type="entry name" value="IG_LIKE"/>
    <property type="match status" value="1"/>
</dbReference>
<keyword evidence="2" id="KW-0391">Immunity</keyword>
<reference evidence="8" key="1">
    <citation type="journal article" date="2010" name="Science">
        <title>The genome of the Western clawed frog Xenopus tropicalis.</title>
        <authorList>
            <person name="Hellsten U."/>
            <person name="Harland R.M."/>
            <person name="Gilchrist M.J."/>
            <person name="Hendrix D."/>
            <person name="Jurka J."/>
            <person name="Kapitonov V."/>
            <person name="Ovcharenko I."/>
            <person name="Putnam N.H."/>
            <person name="Shu S."/>
            <person name="Taher L."/>
            <person name="Blitz I.L."/>
            <person name="Blumberg B."/>
            <person name="Dichmann D.S."/>
            <person name="Dubchak I."/>
            <person name="Amaya E."/>
            <person name="Detter J.C."/>
            <person name="Fletcher R."/>
            <person name="Gerhard D.S."/>
            <person name="Goodstein D."/>
            <person name="Graves T."/>
            <person name="Grigoriev I.V."/>
            <person name="Grimwood J."/>
            <person name="Kawashima T."/>
            <person name="Lindquist E."/>
            <person name="Lucas S.M."/>
            <person name="Mead P.E."/>
            <person name="Mitros T."/>
            <person name="Ogino H."/>
            <person name="Ohta Y."/>
            <person name="Poliakov A.V."/>
            <person name="Pollet N."/>
            <person name="Robert J."/>
            <person name="Salamov A."/>
            <person name="Sater A.K."/>
            <person name="Schmutz J."/>
            <person name="Terry A."/>
            <person name="Vize P.D."/>
            <person name="Warren W.C."/>
            <person name="Wells D."/>
            <person name="Wills A."/>
            <person name="Wilson R.K."/>
            <person name="Zimmerman L.B."/>
            <person name="Zorn A.M."/>
            <person name="Grainger R."/>
            <person name="Grammer T."/>
            <person name="Khokha M.K."/>
            <person name="Richardson P.M."/>
            <person name="Rokhsar D.S."/>
        </authorList>
    </citation>
    <scope>NUCLEOTIDE SEQUENCE [LARGE SCALE GENOMIC DNA]</scope>
    <source>
        <strain evidence="8">Nigerian</strain>
    </source>
</reference>
<dbReference type="Pfam" id="PF07686">
    <property type="entry name" value="V-set"/>
    <property type="match status" value="1"/>
</dbReference>
<dbReference type="PANTHER" id="PTHR19343:SF13">
    <property type="entry name" value="T CELL RECEPTOR ALPHA VARIABLE 21"/>
    <property type="match status" value="1"/>
</dbReference>
<dbReference type="Bgee" id="ENSXETG00000038043">
    <property type="expression patterns" value="Expressed in liver"/>
</dbReference>
<keyword evidence="6" id="KW-1279">T cell receptor</keyword>
<evidence type="ECO:0000256" key="2">
    <source>
        <dbReference type="ARBA" id="ARBA00022859"/>
    </source>
</evidence>
<sequence length="111" mass="12652">MLVSKLIYIYNLCKQGDPFQINCTYTGTENSLQWYRQTRDQPPQALLLLFGTGYKSENSFTMFLDTKSKFTFLYKNTSQTEDSASGTYLCALSDTAVQPNALSVQYVDEIQ</sequence>